<evidence type="ECO:0000313" key="1">
    <source>
        <dbReference type="EMBL" id="TWH67772.1"/>
    </source>
</evidence>
<accession>A0A562IA58</accession>
<dbReference type="EMBL" id="VLKE01000001">
    <property type="protein sequence ID" value="TWH67772.1"/>
    <property type="molecule type" value="Genomic_DNA"/>
</dbReference>
<reference evidence="1 2" key="1">
    <citation type="submission" date="2019-07" db="EMBL/GenBank/DDBJ databases">
        <title>R&amp;d 2014.</title>
        <authorList>
            <person name="Klenk H.-P."/>
        </authorList>
    </citation>
    <scope>NUCLEOTIDE SEQUENCE [LARGE SCALE GENOMIC DNA]</scope>
    <source>
        <strain evidence="1 2">DSM 43868</strain>
    </source>
</reference>
<proteinExistence type="predicted"/>
<organism evidence="1 2">
    <name type="scientific">Micromonospora olivasterospora</name>
    <dbReference type="NCBI Taxonomy" id="1880"/>
    <lineage>
        <taxon>Bacteria</taxon>
        <taxon>Bacillati</taxon>
        <taxon>Actinomycetota</taxon>
        <taxon>Actinomycetes</taxon>
        <taxon>Micromonosporales</taxon>
        <taxon>Micromonosporaceae</taxon>
        <taxon>Micromonospora</taxon>
    </lineage>
</organism>
<sequence>MLLISTKCPANIAMARFVARSPSLRPHIEAAWYRRTPDGVL</sequence>
<evidence type="ECO:0000313" key="2">
    <source>
        <dbReference type="Proteomes" id="UP000319825"/>
    </source>
</evidence>
<gene>
    <name evidence="1" type="ORF">JD77_02757</name>
</gene>
<dbReference type="Proteomes" id="UP000319825">
    <property type="component" value="Unassembled WGS sequence"/>
</dbReference>
<keyword evidence="2" id="KW-1185">Reference proteome</keyword>
<comment type="caution">
    <text evidence="1">The sequence shown here is derived from an EMBL/GenBank/DDBJ whole genome shotgun (WGS) entry which is preliminary data.</text>
</comment>
<dbReference type="AlphaFoldDB" id="A0A562IA58"/>
<protein>
    <submittedName>
        <fullName evidence="1">Uncharacterized protein</fullName>
    </submittedName>
</protein>
<name>A0A562IA58_MICOL</name>